<dbReference type="InterPro" id="IPR009057">
    <property type="entry name" value="Homeodomain-like_sf"/>
</dbReference>
<dbReference type="Gene3D" id="1.10.10.60">
    <property type="entry name" value="Homeodomain-like"/>
    <property type="match status" value="1"/>
</dbReference>
<evidence type="ECO:0000313" key="5">
    <source>
        <dbReference type="Proteomes" id="UP001501414"/>
    </source>
</evidence>
<protein>
    <recommendedName>
        <fullName evidence="3">HTH araC/xylS-type domain-containing protein</fullName>
    </recommendedName>
</protein>
<dbReference type="EMBL" id="BAAAJK010000006">
    <property type="protein sequence ID" value="GAA1384617.1"/>
    <property type="molecule type" value="Genomic_DNA"/>
</dbReference>
<evidence type="ECO:0000259" key="3">
    <source>
        <dbReference type="PROSITE" id="PS01124"/>
    </source>
</evidence>
<reference evidence="4 5" key="1">
    <citation type="journal article" date="2019" name="Int. J. Syst. Evol. Microbiol.">
        <title>The Global Catalogue of Microorganisms (GCM) 10K type strain sequencing project: providing services to taxonomists for standard genome sequencing and annotation.</title>
        <authorList>
            <consortium name="The Broad Institute Genomics Platform"/>
            <consortium name="The Broad Institute Genome Sequencing Center for Infectious Disease"/>
            <person name="Wu L."/>
            <person name="Ma J."/>
        </authorList>
    </citation>
    <scope>NUCLEOTIDE SEQUENCE [LARGE SCALE GENOMIC DNA]</scope>
    <source>
        <strain evidence="4 5">JCM 11896</strain>
    </source>
</reference>
<dbReference type="Proteomes" id="UP001501414">
    <property type="component" value="Unassembled WGS sequence"/>
</dbReference>
<dbReference type="InterPro" id="IPR018060">
    <property type="entry name" value="HTH_AraC"/>
</dbReference>
<dbReference type="PANTHER" id="PTHR11019">
    <property type="entry name" value="HTH-TYPE TRANSCRIPTIONAL REGULATOR NIMR"/>
    <property type="match status" value="1"/>
</dbReference>
<comment type="caution">
    <text evidence="4">The sequence shown here is derived from an EMBL/GenBank/DDBJ whole genome shotgun (WGS) entry which is preliminary data.</text>
</comment>
<evidence type="ECO:0000256" key="2">
    <source>
        <dbReference type="ARBA" id="ARBA00023163"/>
    </source>
</evidence>
<dbReference type="Pfam" id="PF12833">
    <property type="entry name" value="HTH_18"/>
    <property type="match status" value="1"/>
</dbReference>
<organism evidence="4 5">
    <name type="scientific">Pseudonocardia kongjuensis</name>
    <dbReference type="NCBI Taxonomy" id="102227"/>
    <lineage>
        <taxon>Bacteria</taxon>
        <taxon>Bacillati</taxon>
        <taxon>Actinomycetota</taxon>
        <taxon>Actinomycetes</taxon>
        <taxon>Pseudonocardiales</taxon>
        <taxon>Pseudonocardiaceae</taxon>
        <taxon>Pseudonocardia</taxon>
    </lineage>
</organism>
<dbReference type="PANTHER" id="PTHR11019:SF199">
    <property type="entry name" value="HTH-TYPE TRANSCRIPTIONAL REGULATOR NIMR"/>
    <property type="match status" value="1"/>
</dbReference>
<proteinExistence type="predicted"/>
<dbReference type="RefSeq" id="WP_344019923.1">
    <property type="nucleotide sequence ID" value="NZ_BAAAJK010000006.1"/>
</dbReference>
<keyword evidence="1" id="KW-0805">Transcription regulation</keyword>
<dbReference type="SMART" id="SM00342">
    <property type="entry name" value="HTH_ARAC"/>
    <property type="match status" value="1"/>
</dbReference>
<evidence type="ECO:0000256" key="1">
    <source>
        <dbReference type="ARBA" id="ARBA00023015"/>
    </source>
</evidence>
<name>A0ABN1XLC3_9PSEU</name>
<keyword evidence="2" id="KW-0804">Transcription</keyword>
<evidence type="ECO:0000313" key="4">
    <source>
        <dbReference type="EMBL" id="GAA1384617.1"/>
    </source>
</evidence>
<accession>A0ABN1XLC3</accession>
<dbReference type="PROSITE" id="PS01124">
    <property type="entry name" value="HTH_ARAC_FAMILY_2"/>
    <property type="match status" value="1"/>
</dbReference>
<feature type="domain" description="HTH araC/xylS-type" evidence="3">
    <location>
        <begin position="153"/>
        <end position="250"/>
    </location>
</feature>
<dbReference type="SUPFAM" id="SSF46689">
    <property type="entry name" value="Homeodomain-like"/>
    <property type="match status" value="2"/>
</dbReference>
<gene>
    <name evidence="4" type="ORF">GCM10009613_15730</name>
</gene>
<keyword evidence="5" id="KW-1185">Reference proteome</keyword>
<sequence>MSDQDHADPGGAGLPWRIHVPPVSIDERIETDKHVLLWQVRGRSDFTVDGAPRGLRVGQALWLPVGTRHAFTTCVNSVLLPMFFEVAETATTLHQPTTIDADRDLRTLFLAFIQSTYSIIRPSTDIARQILALIEERPVLATSLPMPTTDAALVVAEALRFNPGDERSVDELAESAHTSTRTIERAFLAETGMTLRRWRIGNRMEAAAILLRSQTTPDAVARRVGYANTSAFRRVFKGHFGETPSQYIERFRVER</sequence>